<proteinExistence type="predicted"/>
<evidence type="ECO:0000313" key="2">
    <source>
        <dbReference type="Proteomes" id="UP000661691"/>
    </source>
</evidence>
<dbReference type="InterPro" id="IPR012349">
    <property type="entry name" value="Split_barrel_FMN-bd"/>
</dbReference>
<sequence>MQSHATCPFQQLLSQSEEKPVRRANKRVHDPRQIEALLTKARTGCLGLVDTDGTYVVPLNYVWKDEKIYFHGSEAGRKFDALQKPLNLCFTVMAEQGTVVSSIPAHIGTAYFSVMVFGHIRQVTTITESTAVLQAMLDKYVPEYFSNPLSSSHVERYRSSMGSKTIVFALEPETITAKEDSAPVEKLFYPGRKVEQDL</sequence>
<dbReference type="PANTHER" id="PTHR34071:SF2">
    <property type="entry name" value="FLAVIN-NUCLEOTIDE-BINDING PROTEIN"/>
    <property type="match status" value="1"/>
</dbReference>
<dbReference type="Proteomes" id="UP000661691">
    <property type="component" value="Unassembled WGS sequence"/>
</dbReference>
<dbReference type="SUPFAM" id="SSF50475">
    <property type="entry name" value="FMN-binding split barrel"/>
    <property type="match status" value="1"/>
</dbReference>
<gene>
    <name evidence="1" type="ORF">IC620_10300</name>
</gene>
<dbReference type="EMBL" id="JACXAH010000013">
    <property type="protein sequence ID" value="MBD1372747.1"/>
    <property type="molecule type" value="Genomic_DNA"/>
</dbReference>
<dbReference type="Pfam" id="PF12900">
    <property type="entry name" value="Pyridox_ox_2"/>
    <property type="match status" value="1"/>
</dbReference>
<dbReference type="RefSeq" id="WP_191142128.1">
    <property type="nucleotide sequence ID" value="NZ_JACXAH010000013.1"/>
</dbReference>
<protein>
    <submittedName>
        <fullName evidence="1">Pyridoxamine 5'-phosphate oxidase family protein</fullName>
    </submittedName>
</protein>
<comment type="caution">
    <text evidence="1">The sequence shown here is derived from an EMBL/GenBank/DDBJ whole genome shotgun (WGS) entry which is preliminary data.</text>
</comment>
<keyword evidence="2" id="KW-1185">Reference proteome</keyword>
<dbReference type="AlphaFoldDB" id="A0A926NAW9"/>
<dbReference type="InterPro" id="IPR024747">
    <property type="entry name" value="Pyridox_Oxase-rel"/>
</dbReference>
<accession>A0A926NAW9</accession>
<name>A0A926NAW9_9BACL</name>
<reference evidence="1" key="1">
    <citation type="submission" date="2020-09" db="EMBL/GenBank/DDBJ databases">
        <title>A novel bacterium of genus Hazenella, isolated from South China Sea.</title>
        <authorList>
            <person name="Huang H."/>
            <person name="Mo K."/>
            <person name="Hu Y."/>
        </authorList>
    </citation>
    <scope>NUCLEOTIDE SEQUENCE</scope>
    <source>
        <strain evidence="1">IB182357</strain>
    </source>
</reference>
<evidence type="ECO:0000313" key="1">
    <source>
        <dbReference type="EMBL" id="MBD1372747.1"/>
    </source>
</evidence>
<organism evidence="1 2">
    <name type="scientific">Polycladospora coralii</name>
    <dbReference type="NCBI Taxonomy" id="2771432"/>
    <lineage>
        <taxon>Bacteria</taxon>
        <taxon>Bacillati</taxon>
        <taxon>Bacillota</taxon>
        <taxon>Bacilli</taxon>
        <taxon>Bacillales</taxon>
        <taxon>Thermoactinomycetaceae</taxon>
        <taxon>Polycladospora</taxon>
    </lineage>
</organism>
<dbReference type="Gene3D" id="2.30.110.10">
    <property type="entry name" value="Electron Transport, Fmn-binding Protein, Chain A"/>
    <property type="match status" value="1"/>
</dbReference>
<dbReference type="PANTHER" id="PTHR34071">
    <property type="entry name" value="5-NITROIMIDAZOLE ANTIBIOTICS RESISTANCE PROTEIN, NIMA-FAMILY-RELATED PROTEIN-RELATED"/>
    <property type="match status" value="1"/>
</dbReference>